<protein>
    <submittedName>
        <fullName evidence="2">Uncharacterized protein</fullName>
    </submittedName>
</protein>
<comment type="caution">
    <text evidence="2">The sequence shown here is derived from an EMBL/GenBank/DDBJ whole genome shotgun (WGS) entry which is preliminary data.</text>
</comment>
<gene>
    <name evidence="2" type="ORF">SKAU_G00255540</name>
</gene>
<proteinExistence type="predicted"/>
<dbReference type="EMBL" id="JAINUF010000009">
    <property type="protein sequence ID" value="KAJ8350424.1"/>
    <property type="molecule type" value="Genomic_DNA"/>
</dbReference>
<evidence type="ECO:0000313" key="2">
    <source>
        <dbReference type="EMBL" id="KAJ8350424.1"/>
    </source>
</evidence>
<evidence type="ECO:0000313" key="3">
    <source>
        <dbReference type="Proteomes" id="UP001152622"/>
    </source>
</evidence>
<feature type="compositionally biased region" description="Low complexity" evidence="1">
    <location>
        <begin position="1"/>
        <end position="21"/>
    </location>
</feature>
<organism evidence="2 3">
    <name type="scientific">Synaphobranchus kaupii</name>
    <name type="common">Kaup's arrowtooth eel</name>
    <dbReference type="NCBI Taxonomy" id="118154"/>
    <lineage>
        <taxon>Eukaryota</taxon>
        <taxon>Metazoa</taxon>
        <taxon>Chordata</taxon>
        <taxon>Craniata</taxon>
        <taxon>Vertebrata</taxon>
        <taxon>Euteleostomi</taxon>
        <taxon>Actinopterygii</taxon>
        <taxon>Neopterygii</taxon>
        <taxon>Teleostei</taxon>
        <taxon>Anguilliformes</taxon>
        <taxon>Synaphobranchidae</taxon>
        <taxon>Synaphobranchus</taxon>
    </lineage>
</organism>
<dbReference type="Proteomes" id="UP001152622">
    <property type="component" value="Chromosome 9"/>
</dbReference>
<reference evidence="2" key="1">
    <citation type="journal article" date="2023" name="Science">
        <title>Genome structures resolve the early diversification of teleost fishes.</title>
        <authorList>
            <person name="Parey E."/>
            <person name="Louis A."/>
            <person name="Montfort J."/>
            <person name="Bouchez O."/>
            <person name="Roques C."/>
            <person name="Iampietro C."/>
            <person name="Lluch J."/>
            <person name="Castinel A."/>
            <person name="Donnadieu C."/>
            <person name="Desvignes T."/>
            <person name="Floi Bucao C."/>
            <person name="Jouanno E."/>
            <person name="Wen M."/>
            <person name="Mejri S."/>
            <person name="Dirks R."/>
            <person name="Jansen H."/>
            <person name="Henkel C."/>
            <person name="Chen W.J."/>
            <person name="Zahm M."/>
            <person name="Cabau C."/>
            <person name="Klopp C."/>
            <person name="Thompson A.W."/>
            <person name="Robinson-Rechavi M."/>
            <person name="Braasch I."/>
            <person name="Lecointre G."/>
            <person name="Bobe J."/>
            <person name="Postlethwait J.H."/>
            <person name="Berthelot C."/>
            <person name="Roest Crollius H."/>
            <person name="Guiguen Y."/>
        </authorList>
    </citation>
    <scope>NUCLEOTIDE SEQUENCE</scope>
    <source>
        <strain evidence="2">WJC10195</strain>
    </source>
</reference>
<name>A0A9Q1F3T9_SYNKA</name>
<sequence length="112" mass="11644">MSRGAGQSAGGRSPEQAAARSPPAPRRRADSRPCFEGGGVTGVGSLPERVTSFATRGAETAQHAERRPARPADLTGTGHPTSAFIPEKKSTPTHRLEIVGAHCVERGEECTG</sequence>
<keyword evidence="3" id="KW-1185">Reference proteome</keyword>
<accession>A0A9Q1F3T9</accession>
<feature type="region of interest" description="Disordered" evidence="1">
    <location>
        <begin position="1"/>
        <end position="90"/>
    </location>
</feature>
<evidence type="ECO:0000256" key="1">
    <source>
        <dbReference type="SAM" id="MobiDB-lite"/>
    </source>
</evidence>
<dbReference type="AlphaFoldDB" id="A0A9Q1F3T9"/>